<keyword evidence="5" id="KW-1185">Reference proteome</keyword>
<name>A0A1I6IJY1_9EURY</name>
<dbReference type="Proteomes" id="UP000243250">
    <property type="component" value="Unassembled WGS sequence"/>
</dbReference>
<evidence type="ECO:0000313" key="4">
    <source>
        <dbReference type="EMBL" id="SFR66610.1"/>
    </source>
</evidence>
<dbReference type="CDD" id="cd10918">
    <property type="entry name" value="CE4_NodB_like_5s_6s"/>
    <property type="match status" value="1"/>
</dbReference>
<dbReference type="PROSITE" id="PS51677">
    <property type="entry name" value="NODB"/>
    <property type="match status" value="1"/>
</dbReference>
<proteinExistence type="predicted"/>
<dbReference type="GO" id="GO:0016810">
    <property type="term" value="F:hydrolase activity, acting on carbon-nitrogen (but not peptide) bonds"/>
    <property type="evidence" value="ECO:0007669"/>
    <property type="project" value="InterPro"/>
</dbReference>
<dbReference type="RefSeq" id="WP_089882900.1">
    <property type="nucleotide sequence ID" value="NZ_FOYS01000006.1"/>
</dbReference>
<dbReference type="PANTHER" id="PTHR34216:SF3">
    <property type="entry name" value="POLY-BETA-1,6-N-ACETYL-D-GLUCOSAMINE N-DEACETYLASE"/>
    <property type="match status" value="1"/>
</dbReference>
<protein>
    <submittedName>
        <fullName evidence="4">Polysaccharide deacetylase</fullName>
    </submittedName>
</protein>
<dbReference type="STRING" id="555875.SAMN04488124_3264"/>
<dbReference type="SUPFAM" id="SSF88713">
    <property type="entry name" value="Glycoside hydrolase/deacetylase"/>
    <property type="match status" value="1"/>
</dbReference>
<dbReference type="GO" id="GO:0005576">
    <property type="term" value="C:extracellular region"/>
    <property type="evidence" value="ECO:0007669"/>
    <property type="project" value="UniProtKB-SubCell"/>
</dbReference>
<comment type="subcellular location">
    <subcellularLocation>
        <location evidence="1">Secreted</location>
    </subcellularLocation>
</comment>
<sequence>MGGSDFSRDVARAGFDALERLDAATNFSRCYPETANAVLAYHAVGNPAGYGNVSVDRFRRDLDYLTEHFRVVDLPAVLDSDGDERVALTFDDAYDDFAENALPVLREYGVPATLFVPVDFVGAAPEGYAYRFARSPTEYEAFNDPASFADETVRDPGVMSWERLRAVASDPLVTVGTHTRTHPDLARIHDRAVLEREIVGARDELEDRLGVTVDRFCYPFGRYSEEAVDVVRRSHEVAVTSRRGVVFDPERTDEFRLPRVRAHENERRVRWDLSALRWRLTEFVG</sequence>
<dbReference type="InterPro" id="IPR051398">
    <property type="entry name" value="Polysacch_Deacetylase"/>
</dbReference>
<dbReference type="PANTHER" id="PTHR34216">
    <property type="match status" value="1"/>
</dbReference>
<dbReference type="EMBL" id="FOYS01000006">
    <property type="protein sequence ID" value="SFR66610.1"/>
    <property type="molecule type" value="Genomic_DNA"/>
</dbReference>
<evidence type="ECO:0000313" key="5">
    <source>
        <dbReference type="Proteomes" id="UP000243250"/>
    </source>
</evidence>
<keyword evidence="2" id="KW-0732">Signal</keyword>
<evidence type="ECO:0000259" key="3">
    <source>
        <dbReference type="PROSITE" id="PS51677"/>
    </source>
</evidence>
<reference evidence="5" key="1">
    <citation type="submission" date="2016-10" db="EMBL/GenBank/DDBJ databases">
        <authorList>
            <person name="Varghese N."/>
            <person name="Submissions S."/>
        </authorList>
    </citation>
    <scope>NUCLEOTIDE SEQUENCE [LARGE SCALE GENOMIC DNA]</scope>
    <source>
        <strain evidence="5">CGMCC 1.8711</strain>
    </source>
</reference>
<dbReference type="Pfam" id="PF01522">
    <property type="entry name" value="Polysacc_deac_1"/>
    <property type="match status" value="1"/>
</dbReference>
<gene>
    <name evidence="4" type="ORF">SAMN04488124_3264</name>
</gene>
<evidence type="ECO:0000256" key="2">
    <source>
        <dbReference type="ARBA" id="ARBA00022729"/>
    </source>
</evidence>
<dbReference type="OrthoDB" id="10436at2157"/>
<dbReference type="AlphaFoldDB" id="A0A1I6IJY1"/>
<dbReference type="InterPro" id="IPR002509">
    <property type="entry name" value="NODB_dom"/>
</dbReference>
<dbReference type="GO" id="GO:0005975">
    <property type="term" value="P:carbohydrate metabolic process"/>
    <property type="evidence" value="ECO:0007669"/>
    <property type="project" value="InterPro"/>
</dbReference>
<accession>A0A1I6IJY1</accession>
<feature type="domain" description="NodB homology" evidence="3">
    <location>
        <begin position="84"/>
        <end position="285"/>
    </location>
</feature>
<organism evidence="4 5">
    <name type="scientific">Halogeometricum limi</name>
    <dbReference type="NCBI Taxonomy" id="555875"/>
    <lineage>
        <taxon>Archaea</taxon>
        <taxon>Methanobacteriati</taxon>
        <taxon>Methanobacteriota</taxon>
        <taxon>Stenosarchaea group</taxon>
        <taxon>Halobacteria</taxon>
        <taxon>Halobacteriales</taxon>
        <taxon>Haloferacaceae</taxon>
        <taxon>Halogeometricum</taxon>
    </lineage>
</organism>
<evidence type="ECO:0000256" key="1">
    <source>
        <dbReference type="ARBA" id="ARBA00004613"/>
    </source>
</evidence>
<dbReference type="InterPro" id="IPR011330">
    <property type="entry name" value="Glyco_hydro/deAcase_b/a-brl"/>
</dbReference>
<dbReference type="Gene3D" id="3.20.20.370">
    <property type="entry name" value="Glycoside hydrolase/deacetylase"/>
    <property type="match status" value="1"/>
</dbReference>